<protein>
    <submittedName>
        <fullName evidence="1">DUF4252 domain-containing protein</fullName>
    </submittedName>
</protein>
<keyword evidence="2" id="KW-1185">Reference proteome</keyword>
<dbReference type="Pfam" id="PF14060">
    <property type="entry name" value="DUF4252"/>
    <property type="match status" value="1"/>
</dbReference>
<evidence type="ECO:0000313" key="1">
    <source>
        <dbReference type="EMBL" id="MFD0991717.1"/>
    </source>
</evidence>
<comment type="caution">
    <text evidence="1">The sequence shown here is derived from an EMBL/GenBank/DDBJ whole genome shotgun (WGS) entry which is preliminary data.</text>
</comment>
<reference evidence="2" key="1">
    <citation type="journal article" date="2019" name="Int. J. Syst. Evol. Microbiol.">
        <title>The Global Catalogue of Microorganisms (GCM) 10K type strain sequencing project: providing services to taxonomists for standard genome sequencing and annotation.</title>
        <authorList>
            <consortium name="The Broad Institute Genomics Platform"/>
            <consortium name="The Broad Institute Genome Sequencing Center for Infectious Disease"/>
            <person name="Wu L."/>
            <person name="Ma J."/>
        </authorList>
    </citation>
    <scope>NUCLEOTIDE SEQUENCE [LARGE SCALE GENOMIC DNA]</scope>
    <source>
        <strain evidence="2">CCUG 60527</strain>
    </source>
</reference>
<evidence type="ECO:0000313" key="2">
    <source>
        <dbReference type="Proteomes" id="UP001597062"/>
    </source>
</evidence>
<dbReference type="RefSeq" id="WP_386104279.1">
    <property type="nucleotide sequence ID" value="NZ_JBHTJR010000014.1"/>
</dbReference>
<dbReference type="InterPro" id="IPR025348">
    <property type="entry name" value="DUF4252"/>
</dbReference>
<name>A0ABW3JMN1_9FLAO</name>
<proteinExistence type="predicted"/>
<dbReference type="EMBL" id="JBHTJR010000014">
    <property type="protein sequence ID" value="MFD0991717.1"/>
    <property type="molecule type" value="Genomic_DNA"/>
</dbReference>
<sequence length="184" mass="20508">MKKLTLIVTITAGLLLTSCKKQSLQTYLVESQEKAEFVSLDLPSSVIQLSTANASEEDKKAYESIKKINLVALPYNKAKEGQYESEKNTLKEIFKSSDYKKLMNFKNDGKRAVIYYKGETDAIDEIIVFGYGEDAGVGIARLLGDNMNPNAILKMMKNNKVDVSDVNFKGFTQLLDQADVKSSK</sequence>
<organism evidence="1 2">
    <name type="scientific">Tenacibaculum geojense</name>
    <dbReference type="NCBI Taxonomy" id="915352"/>
    <lineage>
        <taxon>Bacteria</taxon>
        <taxon>Pseudomonadati</taxon>
        <taxon>Bacteroidota</taxon>
        <taxon>Flavobacteriia</taxon>
        <taxon>Flavobacteriales</taxon>
        <taxon>Flavobacteriaceae</taxon>
        <taxon>Tenacibaculum</taxon>
    </lineage>
</organism>
<accession>A0ABW3JMN1</accession>
<dbReference type="Proteomes" id="UP001597062">
    <property type="component" value="Unassembled WGS sequence"/>
</dbReference>
<dbReference type="PROSITE" id="PS51257">
    <property type="entry name" value="PROKAR_LIPOPROTEIN"/>
    <property type="match status" value="1"/>
</dbReference>
<gene>
    <name evidence="1" type="ORF">ACFQ1U_00725</name>
</gene>